<proteinExistence type="predicted"/>
<organism evidence="2 3">
    <name type="scientific">Hermanssonia centrifuga</name>
    <dbReference type="NCBI Taxonomy" id="98765"/>
    <lineage>
        <taxon>Eukaryota</taxon>
        <taxon>Fungi</taxon>
        <taxon>Dikarya</taxon>
        <taxon>Basidiomycota</taxon>
        <taxon>Agaricomycotina</taxon>
        <taxon>Agaricomycetes</taxon>
        <taxon>Polyporales</taxon>
        <taxon>Meruliaceae</taxon>
        <taxon>Hermanssonia</taxon>
    </lineage>
</organism>
<comment type="caution">
    <text evidence="2">The sequence shown here is derived from an EMBL/GenBank/DDBJ whole genome shotgun (WGS) entry which is preliminary data.</text>
</comment>
<dbReference type="EMBL" id="MLYV02000581">
    <property type="protein sequence ID" value="PSR82602.1"/>
    <property type="molecule type" value="Genomic_DNA"/>
</dbReference>
<gene>
    <name evidence="2" type="ORF">PHLCEN_2v6035</name>
</gene>
<keyword evidence="3" id="KW-1185">Reference proteome</keyword>
<evidence type="ECO:0000256" key="1">
    <source>
        <dbReference type="SAM" id="MobiDB-lite"/>
    </source>
</evidence>
<accession>A0A2R6P0N7</accession>
<name>A0A2R6P0N7_9APHY</name>
<feature type="region of interest" description="Disordered" evidence="1">
    <location>
        <begin position="41"/>
        <end position="86"/>
    </location>
</feature>
<evidence type="ECO:0000313" key="2">
    <source>
        <dbReference type="EMBL" id="PSR82602.1"/>
    </source>
</evidence>
<dbReference type="Proteomes" id="UP000186601">
    <property type="component" value="Unassembled WGS sequence"/>
</dbReference>
<protein>
    <submittedName>
        <fullName evidence="2">Uncharacterized protein</fullName>
    </submittedName>
</protein>
<sequence length="234" mass="26090">MTYNYFNDLTTEQKTAELHRLKDLFDRLASGDRSLYASRKSAASKSLKSRTPPCVAYNSDGRQQNPQKSNKAARGKMGGDGFASEPKLNDLRANDDLKNIAMQVILQSQETFRPLDDVRPRGPVRLAGDKLPTQKTRWPVLGDSVWSCDSGSTTKASTRQTSLGLVGETVQYSRMDCKANARPRPPSKYDTYAGRKLPSLLGEDDVYARKPSDDASLLITSLRKRDFYGDMVRS</sequence>
<evidence type="ECO:0000313" key="3">
    <source>
        <dbReference type="Proteomes" id="UP000186601"/>
    </source>
</evidence>
<feature type="compositionally biased region" description="Polar residues" evidence="1">
    <location>
        <begin position="60"/>
        <end position="70"/>
    </location>
</feature>
<feature type="compositionally biased region" description="Low complexity" evidence="1">
    <location>
        <begin position="41"/>
        <end position="50"/>
    </location>
</feature>
<dbReference type="AlphaFoldDB" id="A0A2R6P0N7"/>
<reference evidence="2 3" key="1">
    <citation type="submission" date="2018-02" db="EMBL/GenBank/DDBJ databases">
        <title>Genome sequence of the basidiomycete white-rot fungus Phlebia centrifuga.</title>
        <authorList>
            <person name="Granchi Z."/>
            <person name="Peng M."/>
            <person name="de Vries R.P."/>
            <person name="Hilden K."/>
            <person name="Makela M.R."/>
            <person name="Grigoriev I."/>
            <person name="Riley R."/>
        </authorList>
    </citation>
    <scope>NUCLEOTIDE SEQUENCE [LARGE SCALE GENOMIC DNA]</scope>
    <source>
        <strain evidence="2 3">FBCC195</strain>
    </source>
</reference>